<dbReference type="PROSITE" id="PS51257">
    <property type="entry name" value="PROKAR_LIPOPROTEIN"/>
    <property type="match status" value="1"/>
</dbReference>
<accession>A0ABW9KJV4</accession>
<evidence type="ECO:0000313" key="2">
    <source>
        <dbReference type="Proteomes" id="UP001634747"/>
    </source>
</evidence>
<protein>
    <recommendedName>
        <fullName evidence="3">DUF1425 domain-containing protein</fullName>
    </recommendedName>
</protein>
<sequence length="116" mass="12562">MRFLFVAVLCGSLALAGCRSRYVEASVTNASGSPLHTVQVAYPSASFGTQDLADGQTFRYRFKVIGSGPIKLDFTDAKMQEHLQTGPALNEGDEGSLSIRFPAQDRAEFQVNVHGH</sequence>
<evidence type="ECO:0000313" key="1">
    <source>
        <dbReference type="EMBL" id="MFN2975857.1"/>
    </source>
</evidence>
<dbReference type="Proteomes" id="UP001634747">
    <property type="component" value="Unassembled WGS sequence"/>
</dbReference>
<gene>
    <name evidence="1" type="ORF">ACK2TP_08790</name>
</gene>
<proteinExistence type="predicted"/>
<comment type="caution">
    <text evidence="1">The sequence shown here is derived from an EMBL/GenBank/DDBJ whole genome shotgun (WGS) entry which is preliminary data.</text>
</comment>
<reference evidence="1 2" key="1">
    <citation type="submission" date="2024-12" db="EMBL/GenBank/DDBJ databases">
        <authorList>
            <person name="Lee Y."/>
        </authorList>
    </citation>
    <scope>NUCLEOTIDE SEQUENCE [LARGE SCALE GENOMIC DNA]</scope>
    <source>
        <strain evidence="1 2">03SUJ4</strain>
    </source>
</reference>
<name>A0ABW9KJV4_9BACT</name>
<dbReference type="EMBL" id="JBJYXY010000001">
    <property type="protein sequence ID" value="MFN2975857.1"/>
    <property type="molecule type" value="Genomic_DNA"/>
</dbReference>
<organism evidence="1 2">
    <name type="scientific">Terriglobus aquaticus</name>
    <dbReference type="NCBI Taxonomy" id="940139"/>
    <lineage>
        <taxon>Bacteria</taxon>
        <taxon>Pseudomonadati</taxon>
        <taxon>Acidobacteriota</taxon>
        <taxon>Terriglobia</taxon>
        <taxon>Terriglobales</taxon>
        <taxon>Acidobacteriaceae</taxon>
        <taxon>Terriglobus</taxon>
    </lineage>
</organism>
<dbReference type="RefSeq" id="WP_263412634.1">
    <property type="nucleotide sequence ID" value="NZ_BAABBH010000001.1"/>
</dbReference>
<evidence type="ECO:0008006" key="3">
    <source>
        <dbReference type="Google" id="ProtNLM"/>
    </source>
</evidence>
<keyword evidence="2" id="KW-1185">Reference proteome</keyword>